<evidence type="ECO:0000313" key="3">
    <source>
        <dbReference type="EMBL" id="EHK46101.1"/>
    </source>
</evidence>
<dbReference type="InterPro" id="IPR003615">
    <property type="entry name" value="HNH_nuc"/>
</dbReference>
<dbReference type="eggNOG" id="ENOG502SN4A">
    <property type="taxonomic scope" value="Eukaryota"/>
</dbReference>
<dbReference type="HOGENOM" id="CLU_030288_0_0_1"/>
<sequence length="309" mass="34618">RDLDDRLDIRFLHPGYPSPLNVFLTLPRVDSESSDGAVVFGIHHQTALTACQITAGNVFQASYFAADSAGGQKERVSLDGLLTKNSYYFIVDGNVKYPIVPSFKDWEFPHGQVPDLWPTISHHGPIAVDISVTCRMSGVSYAINRAHLVPQEESVWYLQNGMAVYGGDINCKENILPLRKDLHKCFDDRWFAIVPKLTTGGTQYVSHILARQASELWPTYQNLIIRGLTSASKPYLFARFAWAVLLRVKPFVTQGFQRHVIRVHVDNNESSLVEYKEEIMTGIQLQAHYGGGGSKAATPLKRKTDARDE</sequence>
<feature type="non-terminal residue" evidence="3">
    <location>
        <position position="309"/>
    </location>
</feature>
<dbReference type="GeneID" id="25776747"/>
<comment type="caution">
    <text evidence="3">The sequence shown here is derived from an EMBL/GenBank/DDBJ whole genome shotgun (WGS) entry which is preliminary data.</text>
</comment>
<dbReference type="AlphaFoldDB" id="G9NTR2"/>
<dbReference type="KEGG" id="tatv:25776747"/>
<keyword evidence="4" id="KW-1185">Reference proteome</keyword>
<evidence type="ECO:0000256" key="1">
    <source>
        <dbReference type="SAM" id="MobiDB-lite"/>
    </source>
</evidence>
<dbReference type="OrthoDB" id="2142759at2759"/>
<dbReference type="OMA" id="SFRDWQF"/>
<organism evidence="3 4">
    <name type="scientific">Hypocrea atroviridis (strain ATCC 20476 / IMI 206040)</name>
    <name type="common">Trichoderma atroviride</name>
    <dbReference type="NCBI Taxonomy" id="452589"/>
    <lineage>
        <taxon>Eukaryota</taxon>
        <taxon>Fungi</taxon>
        <taxon>Dikarya</taxon>
        <taxon>Ascomycota</taxon>
        <taxon>Pezizomycotina</taxon>
        <taxon>Sordariomycetes</taxon>
        <taxon>Hypocreomycetidae</taxon>
        <taxon>Hypocreales</taxon>
        <taxon>Hypocreaceae</taxon>
        <taxon>Trichoderma</taxon>
    </lineage>
</organism>
<protein>
    <recommendedName>
        <fullName evidence="2">HNH nuclease domain-containing protein</fullName>
    </recommendedName>
</protein>
<gene>
    <name evidence="3" type="ORF">TRIATDRAFT_167080</name>
</gene>
<feature type="domain" description="HNH nuclease" evidence="2">
    <location>
        <begin position="134"/>
        <end position="194"/>
    </location>
</feature>
<feature type="region of interest" description="Disordered" evidence="1">
    <location>
        <begin position="289"/>
        <end position="309"/>
    </location>
</feature>
<feature type="non-terminal residue" evidence="3">
    <location>
        <position position="1"/>
    </location>
</feature>
<dbReference type="EMBL" id="ABDG02000023">
    <property type="protein sequence ID" value="EHK46101.1"/>
    <property type="molecule type" value="Genomic_DNA"/>
</dbReference>
<accession>G9NTR2</accession>
<reference evidence="3 4" key="1">
    <citation type="journal article" date="2011" name="Genome Biol.">
        <title>Comparative genome sequence analysis underscores mycoparasitism as the ancestral life style of Trichoderma.</title>
        <authorList>
            <person name="Kubicek C.P."/>
            <person name="Herrera-Estrella A."/>
            <person name="Seidl-Seiboth V."/>
            <person name="Martinez D.A."/>
            <person name="Druzhinina I.S."/>
            <person name="Thon M."/>
            <person name="Zeilinger S."/>
            <person name="Casas-Flores S."/>
            <person name="Horwitz B.A."/>
            <person name="Mukherjee P.K."/>
            <person name="Mukherjee M."/>
            <person name="Kredics L."/>
            <person name="Alcaraz L.D."/>
            <person name="Aerts A."/>
            <person name="Antal Z."/>
            <person name="Atanasova L."/>
            <person name="Cervantes-Badillo M.G."/>
            <person name="Challacombe J."/>
            <person name="Chertkov O."/>
            <person name="McCluskey K."/>
            <person name="Coulpier F."/>
            <person name="Deshpande N."/>
            <person name="von Doehren H."/>
            <person name="Ebbole D.J."/>
            <person name="Esquivel-Naranjo E.U."/>
            <person name="Fekete E."/>
            <person name="Flipphi M."/>
            <person name="Glaser F."/>
            <person name="Gomez-Rodriguez E.Y."/>
            <person name="Gruber S."/>
            <person name="Han C."/>
            <person name="Henrissat B."/>
            <person name="Hermosa R."/>
            <person name="Hernandez-Onate M."/>
            <person name="Karaffa L."/>
            <person name="Kosti I."/>
            <person name="Le Crom S."/>
            <person name="Lindquist E."/>
            <person name="Lucas S."/>
            <person name="Luebeck M."/>
            <person name="Luebeck P.S."/>
            <person name="Margeot A."/>
            <person name="Metz B."/>
            <person name="Misra M."/>
            <person name="Nevalainen H."/>
            <person name="Omann M."/>
            <person name="Packer N."/>
            <person name="Perrone G."/>
            <person name="Uresti-Rivera E.E."/>
            <person name="Salamov A."/>
            <person name="Schmoll M."/>
            <person name="Seiboth B."/>
            <person name="Shapiro H."/>
            <person name="Sukno S."/>
            <person name="Tamayo-Ramos J.A."/>
            <person name="Tisch D."/>
            <person name="Wiest A."/>
            <person name="Wilkinson H.H."/>
            <person name="Zhang M."/>
            <person name="Coutinho P.M."/>
            <person name="Kenerley C.M."/>
            <person name="Monte E."/>
            <person name="Baker S.E."/>
            <person name="Grigoriev I.V."/>
        </authorList>
    </citation>
    <scope>NUCLEOTIDE SEQUENCE [LARGE SCALE GENOMIC DNA]</scope>
    <source>
        <strain evidence="4">ATCC 20476 / IMI 206040</strain>
    </source>
</reference>
<evidence type="ECO:0000259" key="2">
    <source>
        <dbReference type="Pfam" id="PF13391"/>
    </source>
</evidence>
<name>G9NTR2_HYPAI</name>
<proteinExistence type="predicted"/>
<dbReference type="Pfam" id="PF13391">
    <property type="entry name" value="HNH_2"/>
    <property type="match status" value="1"/>
</dbReference>
<dbReference type="Proteomes" id="UP000005426">
    <property type="component" value="Unassembled WGS sequence"/>
</dbReference>
<evidence type="ECO:0000313" key="4">
    <source>
        <dbReference type="Proteomes" id="UP000005426"/>
    </source>
</evidence>